<dbReference type="SMART" id="SM00516">
    <property type="entry name" value="SEC14"/>
    <property type="match status" value="1"/>
</dbReference>
<dbReference type="PANTHER" id="PTHR10174:SF216">
    <property type="entry name" value="CRAL-TRIO DOMAIN-CONTAINING PROTEIN-RELATED"/>
    <property type="match status" value="1"/>
</dbReference>
<dbReference type="Pfam" id="PF00650">
    <property type="entry name" value="CRAL_TRIO"/>
    <property type="match status" value="1"/>
</dbReference>
<dbReference type="SUPFAM" id="SSF52087">
    <property type="entry name" value="CRAL/TRIO domain"/>
    <property type="match status" value="1"/>
</dbReference>
<dbReference type="Gene3D" id="3.40.525.10">
    <property type="entry name" value="CRAL-TRIO lipid binding domain"/>
    <property type="match status" value="1"/>
</dbReference>
<dbReference type="EnsemblMetazoa" id="SCAU004448-RA">
    <property type="protein sequence ID" value="SCAU004448-PA"/>
    <property type="gene ID" value="SCAU004448"/>
</dbReference>
<protein>
    <recommendedName>
        <fullName evidence="1">CRAL-TRIO domain-containing protein</fullName>
    </recommendedName>
</protein>
<dbReference type="InterPro" id="IPR036865">
    <property type="entry name" value="CRAL-TRIO_dom_sf"/>
</dbReference>
<organism evidence="2 3">
    <name type="scientific">Stomoxys calcitrans</name>
    <name type="common">Stable fly</name>
    <name type="synonym">Conops calcitrans</name>
    <dbReference type="NCBI Taxonomy" id="35570"/>
    <lineage>
        <taxon>Eukaryota</taxon>
        <taxon>Metazoa</taxon>
        <taxon>Ecdysozoa</taxon>
        <taxon>Arthropoda</taxon>
        <taxon>Hexapoda</taxon>
        <taxon>Insecta</taxon>
        <taxon>Pterygota</taxon>
        <taxon>Neoptera</taxon>
        <taxon>Endopterygota</taxon>
        <taxon>Diptera</taxon>
        <taxon>Brachycera</taxon>
        <taxon>Muscomorpha</taxon>
        <taxon>Muscoidea</taxon>
        <taxon>Muscidae</taxon>
        <taxon>Stomoxys</taxon>
    </lineage>
</organism>
<sequence>MDMLWWNDYKNIGFTIITNQLSVKSPREKCIAKLTDFEMNVRPLTPTLADIALRDLNETPERIQQDLHILREWIKKQRHLRARTSDQFLVAFLRRCHFSLEKTKKRIDNFFSYYNVFPEVFRNRSITSRIFDINRLGVHYYPEFPRCTDKSAILIARFGQFDPNRYNVREIFQFIMMAMEIISVENDYATVAGVSQILDLANITFENIKRFDRSIFERYWTWLEDCCPLRIKEVYVINAAKDIQFRIHMIKTLMKNQLAHPIRTVKSMEELYTHIPRSNLPEEYGGSNGHIGECVAYMEDLLHTYRQYFDEDTLYGCSEELRSGDIVSYEAEFGLNGSFRMLNFD</sequence>
<evidence type="ECO:0000313" key="2">
    <source>
        <dbReference type="EnsemblMetazoa" id="SCAU004448-PA"/>
    </source>
</evidence>
<reference evidence="2" key="1">
    <citation type="submission" date="2020-05" db="UniProtKB">
        <authorList>
            <consortium name="EnsemblMetazoa"/>
        </authorList>
    </citation>
    <scope>IDENTIFICATION</scope>
    <source>
        <strain evidence="2">USDA</strain>
    </source>
</reference>
<evidence type="ECO:0000313" key="3">
    <source>
        <dbReference type="Proteomes" id="UP000095300"/>
    </source>
</evidence>
<dbReference type="OrthoDB" id="6575879at2759"/>
<dbReference type="PROSITE" id="PS50191">
    <property type="entry name" value="CRAL_TRIO"/>
    <property type="match status" value="1"/>
</dbReference>
<evidence type="ECO:0000259" key="1">
    <source>
        <dbReference type="PROSITE" id="PS50191"/>
    </source>
</evidence>
<dbReference type="InterPro" id="IPR036273">
    <property type="entry name" value="CRAL/TRIO_N_dom_sf"/>
</dbReference>
<keyword evidence="3" id="KW-1185">Reference proteome</keyword>
<dbReference type="CDD" id="cd00170">
    <property type="entry name" value="SEC14"/>
    <property type="match status" value="1"/>
</dbReference>
<proteinExistence type="predicted"/>
<name>A0A1I8P379_STOCA</name>
<dbReference type="Gene3D" id="1.10.8.20">
    <property type="entry name" value="N-terminal domain of phosphatidylinositol transfer protein sec14p"/>
    <property type="match status" value="1"/>
</dbReference>
<dbReference type="KEGG" id="scac:106090897"/>
<gene>
    <name evidence="2" type="primary">106090897</name>
</gene>
<dbReference type="SUPFAM" id="SSF46938">
    <property type="entry name" value="CRAL/TRIO N-terminal domain"/>
    <property type="match status" value="1"/>
</dbReference>
<dbReference type="AlphaFoldDB" id="A0A1I8P379"/>
<accession>A0A1I8P379</accession>
<dbReference type="PANTHER" id="PTHR10174">
    <property type="entry name" value="ALPHA-TOCOPHEROL TRANSFER PROTEIN-RELATED"/>
    <property type="match status" value="1"/>
</dbReference>
<dbReference type="InterPro" id="IPR001251">
    <property type="entry name" value="CRAL-TRIO_dom"/>
</dbReference>
<dbReference type="GO" id="GO:0016020">
    <property type="term" value="C:membrane"/>
    <property type="evidence" value="ECO:0007669"/>
    <property type="project" value="TreeGrafter"/>
</dbReference>
<dbReference type="VEuPathDB" id="VectorBase:SCAU004448"/>
<dbReference type="GO" id="GO:1902936">
    <property type="term" value="F:phosphatidylinositol bisphosphate binding"/>
    <property type="evidence" value="ECO:0007669"/>
    <property type="project" value="TreeGrafter"/>
</dbReference>
<feature type="domain" description="CRAL-TRIO" evidence="1">
    <location>
        <begin position="149"/>
        <end position="292"/>
    </location>
</feature>
<dbReference type="Proteomes" id="UP000095300">
    <property type="component" value="Unassembled WGS sequence"/>
</dbReference>